<dbReference type="AlphaFoldDB" id="A0A1E3NKL0"/>
<dbReference type="OrthoDB" id="3997928at2759"/>
<dbReference type="RefSeq" id="XP_019017773.1">
    <property type="nucleotide sequence ID" value="XM_019163328.1"/>
</dbReference>
<name>A0A1E3NKL0_9ASCO</name>
<dbReference type="EMBL" id="KV454003">
    <property type="protein sequence ID" value="ODQ46660.1"/>
    <property type="molecule type" value="Genomic_DNA"/>
</dbReference>
<evidence type="ECO:0000256" key="1">
    <source>
        <dbReference type="SAM" id="Coils"/>
    </source>
</evidence>
<proteinExistence type="predicted"/>
<accession>A0A1E3NKL0</accession>
<dbReference type="GO" id="GO:0000794">
    <property type="term" value="C:condensed nuclear chromosome"/>
    <property type="evidence" value="ECO:0007669"/>
    <property type="project" value="InterPro"/>
</dbReference>
<dbReference type="GeneID" id="30180015"/>
<dbReference type="InterPro" id="IPR015159">
    <property type="entry name" value="Rec107"/>
</dbReference>
<feature type="coiled-coil region" evidence="1">
    <location>
        <begin position="172"/>
        <end position="199"/>
    </location>
</feature>
<evidence type="ECO:0000256" key="2">
    <source>
        <dbReference type="SAM" id="MobiDB-lite"/>
    </source>
</evidence>
<dbReference type="Pfam" id="PF09074">
    <property type="entry name" value="Mer2"/>
    <property type="match status" value="1"/>
</dbReference>
<gene>
    <name evidence="3" type="ORF">PICMEDRAFT_58914</name>
</gene>
<keyword evidence="4" id="KW-1185">Reference proteome</keyword>
<evidence type="ECO:0000313" key="3">
    <source>
        <dbReference type="EMBL" id="ODQ46660.1"/>
    </source>
</evidence>
<organism evidence="3 4">
    <name type="scientific">Pichia membranifaciens NRRL Y-2026</name>
    <dbReference type="NCBI Taxonomy" id="763406"/>
    <lineage>
        <taxon>Eukaryota</taxon>
        <taxon>Fungi</taxon>
        <taxon>Dikarya</taxon>
        <taxon>Ascomycota</taxon>
        <taxon>Saccharomycotina</taxon>
        <taxon>Pichiomycetes</taxon>
        <taxon>Pichiales</taxon>
        <taxon>Pichiaceae</taxon>
        <taxon>Pichia</taxon>
    </lineage>
</organism>
<reference evidence="3 4" key="1">
    <citation type="journal article" date="2016" name="Proc. Natl. Acad. Sci. U.S.A.">
        <title>Comparative genomics of biotechnologically important yeasts.</title>
        <authorList>
            <person name="Riley R."/>
            <person name="Haridas S."/>
            <person name="Wolfe K.H."/>
            <person name="Lopes M.R."/>
            <person name="Hittinger C.T."/>
            <person name="Goeker M."/>
            <person name="Salamov A.A."/>
            <person name="Wisecaver J.H."/>
            <person name="Long T.M."/>
            <person name="Calvey C.H."/>
            <person name="Aerts A.L."/>
            <person name="Barry K.W."/>
            <person name="Choi C."/>
            <person name="Clum A."/>
            <person name="Coughlan A.Y."/>
            <person name="Deshpande S."/>
            <person name="Douglass A.P."/>
            <person name="Hanson S.J."/>
            <person name="Klenk H.-P."/>
            <person name="LaButti K.M."/>
            <person name="Lapidus A."/>
            <person name="Lindquist E.A."/>
            <person name="Lipzen A.M."/>
            <person name="Meier-Kolthoff J.P."/>
            <person name="Ohm R.A."/>
            <person name="Otillar R.P."/>
            <person name="Pangilinan J.L."/>
            <person name="Peng Y."/>
            <person name="Rokas A."/>
            <person name="Rosa C.A."/>
            <person name="Scheuner C."/>
            <person name="Sibirny A.A."/>
            <person name="Slot J.C."/>
            <person name="Stielow J.B."/>
            <person name="Sun H."/>
            <person name="Kurtzman C.P."/>
            <person name="Blackwell M."/>
            <person name="Grigoriev I.V."/>
            <person name="Jeffries T.W."/>
        </authorList>
    </citation>
    <scope>NUCLEOTIDE SEQUENCE [LARGE SCALE GENOMIC DNA]</scope>
    <source>
        <strain evidence="3 4">NRRL Y-2026</strain>
    </source>
</reference>
<sequence length="271" mass="31480">MKHKCFRELELQLLQPQAFFYYRSFSKNPRRKKDLSMNSDSTDISSDVETTAVEADTFDKQELIVWASKLELESIDYRTTSIDLLEKLSKLSKQLTESLGSVKTQIFEMKINGSEKDRKLKNFIELTVAGEVDEVYEKISQVSNKIKELHGSVRAIEALDLESIERKFNAFLKIQNKKNKEYEEQLQTLQLLLDQATKRTPQRPTPPFEVTAEIGTEKISQRCKPSRPNKEDGKLNAYAKRSYSSKRPDSKVIKHSQQRRTSTFTRKLIFD</sequence>
<dbReference type="GO" id="GO:0007131">
    <property type="term" value="P:reciprocal meiotic recombination"/>
    <property type="evidence" value="ECO:0007669"/>
    <property type="project" value="InterPro"/>
</dbReference>
<evidence type="ECO:0000313" key="4">
    <source>
        <dbReference type="Proteomes" id="UP000094455"/>
    </source>
</evidence>
<protein>
    <submittedName>
        <fullName evidence="3">Uncharacterized protein</fullName>
    </submittedName>
</protein>
<dbReference type="Proteomes" id="UP000094455">
    <property type="component" value="Unassembled WGS sequence"/>
</dbReference>
<keyword evidence="1" id="KW-0175">Coiled coil</keyword>
<feature type="region of interest" description="Disordered" evidence="2">
    <location>
        <begin position="219"/>
        <end position="260"/>
    </location>
</feature>